<evidence type="ECO:0000256" key="4">
    <source>
        <dbReference type="ARBA" id="ARBA00046345"/>
    </source>
</evidence>
<evidence type="ECO:0000256" key="3">
    <source>
        <dbReference type="ARBA" id="ARBA00022840"/>
    </source>
</evidence>
<keyword evidence="7" id="KW-1185">Reference proteome</keyword>
<dbReference type="InterPro" id="IPR029060">
    <property type="entry name" value="PIN-like_dom_sf"/>
</dbReference>
<dbReference type="InterPro" id="IPR027417">
    <property type="entry name" value="P-loop_NTPase"/>
</dbReference>
<evidence type="ECO:0000313" key="6">
    <source>
        <dbReference type="EMBL" id="QSP96506.1"/>
    </source>
</evidence>
<dbReference type="Gene3D" id="3.40.50.300">
    <property type="entry name" value="P-loop containing nucleotide triphosphate hydrolases"/>
    <property type="match status" value="1"/>
</dbReference>
<name>A0ABX7MZH0_9GAMM</name>
<comment type="similarity">
    <text evidence="1">Belongs to the PhoH family.</text>
</comment>
<evidence type="ECO:0000313" key="7">
    <source>
        <dbReference type="Proteomes" id="UP000663555"/>
    </source>
</evidence>
<keyword evidence="2" id="KW-0547">Nucleotide-binding</keyword>
<feature type="domain" description="PIN" evidence="5">
    <location>
        <begin position="1"/>
        <end position="135"/>
    </location>
</feature>
<evidence type="ECO:0000256" key="2">
    <source>
        <dbReference type="ARBA" id="ARBA00022741"/>
    </source>
</evidence>
<evidence type="ECO:0000256" key="1">
    <source>
        <dbReference type="ARBA" id="ARBA00010393"/>
    </source>
</evidence>
<gene>
    <name evidence="6" type="ORF">LPB19_07755</name>
</gene>
<proteinExistence type="inferred from homology"/>
<dbReference type="InterPro" id="IPR003714">
    <property type="entry name" value="PhoH"/>
</dbReference>
<dbReference type="InterPro" id="IPR002716">
    <property type="entry name" value="PIN_dom"/>
</dbReference>
<accession>A0ABX7MZH0</accession>
<dbReference type="Gene3D" id="3.40.50.1010">
    <property type="entry name" value="5'-nuclease"/>
    <property type="match status" value="1"/>
</dbReference>
<reference evidence="6 7" key="1">
    <citation type="submission" date="2021-03" db="EMBL/GenBank/DDBJ databases">
        <title>Genome sequencing of Marinobacter sp. LPB0319.</title>
        <authorList>
            <person name="Kim J."/>
        </authorList>
    </citation>
    <scope>NUCLEOTIDE SEQUENCE [LARGE SCALE GENOMIC DNA]</scope>
    <source>
        <strain evidence="6 7">LPB0319</strain>
    </source>
</reference>
<dbReference type="Pfam" id="PF13638">
    <property type="entry name" value="PIN_4"/>
    <property type="match status" value="1"/>
</dbReference>
<dbReference type="SUPFAM" id="SSF88723">
    <property type="entry name" value="PIN domain-like"/>
    <property type="match status" value="1"/>
</dbReference>
<dbReference type="RefSeq" id="WP_206645732.1">
    <property type="nucleotide sequence ID" value="NZ_CP071247.1"/>
</dbReference>
<dbReference type="PANTHER" id="PTHR30473">
    <property type="entry name" value="PROTEIN PHOH"/>
    <property type="match status" value="1"/>
</dbReference>
<comment type="similarity">
    <text evidence="4">In the N-terminal section; belongs to the PINc/VapC protein family.</text>
</comment>
<dbReference type="EMBL" id="CP071247">
    <property type="protein sequence ID" value="QSP96506.1"/>
    <property type="molecule type" value="Genomic_DNA"/>
</dbReference>
<dbReference type="PANTHER" id="PTHR30473:SF2">
    <property type="entry name" value="PIN DOMAIN-CONTAINING PROTEIN"/>
    <property type="match status" value="1"/>
</dbReference>
<evidence type="ECO:0000259" key="5">
    <source>
        <dbReference type="SMART" id="SM00670"/>
    </source>
</evidence>
<dbReference type="Pfam" id="PF02562">
    <property type="entry name" value="PhoH"/>
    <property type="match status" value="1"/>
</dbReference>
<keyword evidence="3" id="KW-0067">ATP-binding</keyword>
<sequence>MYVLDTNVLIHDPNALLNFEEHDVIIPMTVLEELDNLKSGKQAVAADCRQAIRNIDKLLGDATPKDIEKGVPIVRAEKAEPLGRLLILMSAQQSETHSLPEHLNDNKIINTLAALQDKHEGHEIILVSKDINMRLKARGFGVEAQDYHNDQLLDDIDLLPKGYHEFPNSFWDTIEKVETVQREGITEHILKREGTLALLHINEFVIDEQGFVGRVTDLSADQIVIRDLHQHDLMDEEVWGLVPRDIYQSLALNLLLDPDVHLVNLTGSAGSGKTILALAACIEMTVASKLYKRIIATRSTQGLDEDIGFLPGTEAEKMEPWLGAIVDNLEALHEDDENMTASVDYILSKVPLHFKSMNYIRGRSFQHSLIIIDESQNLTPHQIKTIITRAGNGSKVICLGNLAQIDTPYLSSLSSGLTYMTERFKNFRHGGHIHLQGVPRSALAEYAEANL</sequence>
<dbReference type="SUPFAM" id="SSF52540">
    <property type="entry name" value="P-loop containing nucleoside triphosphate hydrolases"/>
    <property type="match status" value="1"/>
</dbReference>
<dbReference type="Proteomes" id="UP000663555">
    <property type="component" value="Chromosome"/>
</dbReference>
<dbReference type="SMART" id="SM00670">
    <property type="entry name" value="PINc"/>
    <property type="match status" value="1"/>
</dbReference>
<protein>
    <submittedName>
        <fullName evidence="6">PhoH family protein</fullName>
    </submittedName>
</protein>
<dbReference type="InterPro" id="IPR051451">
    <property type="entry name" value="PhoH2-like"/>
</dbReference>
<organism evidence="6 7">
    <name type="scientific">Marinobacter salinisoli</name>
    <dbReference type="NCBI Taxonomy" id="2769486"/>
    <lineage>
        <taxon>Bacteria</taxon>
        <taxon>Pseudomonadati</taxon>
        <taxon>Pseudomonadota</taxon>
        <taxon>Gammaproteobacteria</taxon>
        <taxon>Pseudomonadales</taxon>
        <taxon>Marinobacteraceae</taxon>
        <taxon>Marinobacter</taxon>
    </lineage>
</organism>
<dbReference type="CDD" id="cd09883">
    <property type="entry name" value="PIN_VapC_PhoHL-ATPase"/>
    <property type="match status" value="1"/>
</dbReference>